<comment type="caution">
    <text evidence="3">The sequence shown here is derived from an EMBL/GenBank/DDBJ whole genome shotgun (WGS) entry which is preliminary data.</text>
</comment>
<gene>
    <name evidence="3" type="ORF">D0T12_03575</name>
</gene>
<name>A0A372GPS9_9ACTN</name>
<protein>
    <submittedName>
        <fullName evidence="3">Uncharacterized protein</fullName>
    </submittedName>
</protein>
<evidence type="ECO:0000313" key="3">
    <source>
        <dbReference type="EMBL" id="RFS87325.1"/>
    </source>
</evidence>
<dbReference type="AlphaFoldDB" id="A0A372GPS9"/>
<feature type="compositionally biased region" description="Low complexity" evidence="1">
    <location>
        <begin position="66"/>
        <end position="77"/>
    </location>
</feature>
<evidence type="ECO:0000313" key="4">
    <source>
        <dbReference type="Proteomes" id="UP000262882"/>
    </source>
</evidence>
<dbReference type="RefSeq" id="WP_117397773.1">
    <property type="nucleotide sequence ID" value="NZ_QVNQ01000001.1"/>
</dbReference>
<dbReference type="EMBL" id="QVNQ01000001">
    <property type="protein sequence ID" value="RFS87325.1"/>
    <property type="molecule type" value="Genomic_DNA"/>
</dbReference>
<feature type="region of interest" description="Disordered" evidence="1">
    <location>
        <begin position="29"/>
        <end position="77"/>
    </location>
</feature>
<accession>A0A372GPS9</accession>
<dbReference type="OrthoDB" id="9960580at2"/>
<keyword evidence="2" id="KW-0732">Signal</keyword>
<evidence type="ECO:0000256" key="1">
    <source>
        <dbReference type="SAM" id="MobiDB-lite"/>
    </source>
</evidence>
<keyword evidence="4" id="KW-1185">Reference proteome</keyword>
<feature type="chain" id="PRO_5016978674" evidence="2">
    <location>
        <begin position="27"/>
        <end position="77"/>
    </location>
</feature>
<proteinExistence type="predicted"/>
<dbReference type="Proteomes" id="UP000262882">
    <property type="component" value="Unassembled WGS sequence"/>
</dbReference>
<evidence type="ECO:0000256" key="2">
    <source>
        <dbReference type="SAM" id="SignalP"/>
    </source>
</evidence>
<feature type="signal peptide" evidence="2">
    <location>
        <begin position="1"/>
        <end position="26"/>
    </location>
</feature>
<sequence>MKIVRIATGITVGALSLTLAAAPAMADQGTRVTGDGTQSRDWAATNGDRDLSTDGTRVTGDRDLGTDGTRVTGTRVT</sequence>
<reference evidence="3 4" key="1">
    <citation type="submission" date="2018-08" db="EMBL/GenBank/DDBJ databases">
        <title>Actinomadura spongicola sp. nov., isolated from marine sponge Leucetta chagosensis.</title>
        <authorList>
            <person name="Li L."/>
            <person name="Lin H.W."/>
        </authorList>
    </citation>
    <scope>NUCLEOTIDE SEQUENCE [LARGE SCALE GENOMIC DNA]</scope>
    <source>
        <strain evidence="3 4">LHW52907</strain>
    </source>
</reference>
<organism evidence="3 4">
    <name type="scientific">Actinomadura spongiicola</name>
    <dbReference type="NCBI Taxonomy" id="2303421"/>
    <lineage>
        <taxon>Bacteria</taxon>
        <taxon>Bacillati</taxon>
        <taxon>Actinomycetota</taxon>
        <taxon>Actinomycetes</taxon>
        <taxon>Streptosporangiales</taxon>
        <taxon>Thermomonosporaceae</taxon>
        <taxon>Actinomadura</taxon>
    </lineage>
</organism>